<protein>
    <submittedName>
        <fullName evidence="1">Uncharacterized protein</fullName>
    </submittedName>
</protein>
<dbReference type="AlphaFoldDB" id="A0A6C0DE95"/>
<accession>A0A6C0DE95</accession>
<sequence length="55" mass="6689">MPRWTWNMNCMNCICYGVFFQWISRFGGRLSSLEKRVEYLEQHVIIDIEALEKMD</sequence>
<name>A0A6C0DE95_9ZZZZ</name>
<proteinExistence type="predicted"/>
<organism evidence="1">
    <name type="scientific">viral metagenome</name>
    <dbReference type="NCBI Taxonomy" id="1070528"/>
    <lineage>
        <taxon>unclassified sequences</taxon>
        <taxon>metagenomes</taxon>
        <taxon>organismal metagenomes</taxon>
    </lineage>
</organism>
<dbReference type="EMBL" id="MN739586">
    <property type="protein sequence ID" value="QHT14504.1"/>
    <property type="molecule type" value="Genomic_DNA"/>
</dbReference>
<reference evidence="1" key="1">
    <citation type="journal article" date="2020" name="Nature">
        <title>Giant virus diversity and host interactions through global metagenomics.</title>
        <authorList>
            <person name="Schulz F."/>
            <person name="Roux S."/>
            <person name="Paez-Espino D."/>
            <person name="Jungbluth S."/>
            <person name="Walsh D.A."/>
            <person name="Denef V.J."/>
            <person name="McMahon K.D."/>
            <person name="Konstantinidis K.T."/>
            <person name="Eloe-Fadrosh E.A."/>
            <person name="Kyrpides N.C."/>
            <person name="Woyke T."/>
        </authorList>
    </citation>
    <scope>NUCLEOTIDE SEQUENCE</scope>
    <source>
        <strain evidence="1">GVMAG-M-3300023174-141</strain>
    </source>
</reference>
<evidence type="ECO:0000313" key="1">
    <source>
        <dbReference type="EMBL" id="QHT14504.1"/>
    </source>
</evidence>